<sequence>MTNSTTDEIQNEFKSLNIKDDCESGDDKTSEVVIGSEEIVKELMENGNYIDITQDFFKITSKIEFGKIIKSPSITLLEGTHALEALNPKLDGYLLPATKFDTLKPRPLDEVNWVMQKLIEKLCCWLDNNSLSVTVFSCAYVEELLINYEKTPQRYPSFRASPKFNGDETIETYLKYYTSDEDDEEIFVHCVLKAFIMGLVQFVKFVISLGMAGVIYEDEDLNAQTMDLNLFYNIDVTSTWKDLDIILEWLDKKSTQYESKNETSFEKILNSIKITKKLLNLIYSLTKLQTILYKSINPFSIEENKDFIYSNLEYINENLRLIKSIKSEKSNYFNKLPVLKNCFSVSIQRRCNNMSPPKTLAKMKFDKTYQNLIKMFKDYQFMLEVVNCKDTAQMQDFFQYFTNYREEDINKEKREDDDNEKVDTDADADADEEEDDDGIIGIHVVIRALFQLFFIRDDKTIMGNTNNFTLSSMIIDNLQDSTCFNSQLFQFLNVNNFYSYLTNDSKDSSLEIEEKKGALQFEFSNLLSKVENPFYNTMTIISQNPSRQRQLFNRQLILLDSLQVETEKFETELETKYNIVDSFLDNNGNPSVPILPISSWVYFVKLETMIDIVVRGIELECYKDLRELFVAYWYLSYLIDHLLKLLARLQSINSFRQQQINNMPKRIKKLKSTDKKKLKLKNDYNNKLTYELPILKIIELKINNKSKEIEILNKLISTQSSTLCLLSSLNFIKLPKLIKIPEVYLFNLQLKPFQSVGVPNLPSFEIFKEYESKFKDLLVSLNNNKSFKPLKDLMNSTSIECTELIKNLIKEFETKAELDNSNITTPILNTERLKWYKSLLKSNIASSLNFQSILKEIENDKFELNKINDENYQVLIDKEGYNRYFPIFKLIKKTT</sequence>
<comment type="subcellular location">
    <subcellularLocation>
        <location evidence="1">Cytoplasm</location>
    </subcellularLocation>
</comment>
<feature type="region of interest" description="Disordered" evidence="4">
    <location>
        <begin position="409"/>
        <end position="434"/>
    </location>
</feature>
<evidence type="ECO:0000259" key="6">
    <source>
        <dbReference type="Pfam" id="PF25789"/>
    </source>
</evidence>
<dbReference type="Pfam" id="PF04112">
    <property type="entry name" value="Mak10"/>
    <property type="match status" value="1"/>
</dbReference>
<feature type="compositionally biased region" description="Basic and acidic residues" evidence="4">
    <location>
        <begin position="409"/>
        <end position="424"/>
    </location>
</feature>
<dbReference type="InterPro" id="IPR007244">
    <property type="entry name" value="Naa35_N"/>
</dbReference>
<feature type="domain" description="NAA35-like N-terminal" evidence="5">
    <location>
        <begin position="66"/>
        <end position="237"/>
    </location>
</feature>
<name>A0A9W6SV87_CANBO</name>
<keyword evidence="3" id="KW-0963">Cytoplasm</keyword>
<feature type="domain" description="NAA35-like TPR repeats" evidence="6">
    <location>
        <begin position="444"/>
        <end position="774"/>
    </location>
</feature>
<evidence type="ECO:0000313" key="8">
    <source>
        <dbReference type="Proteomes" id="UP001165120"/>
    </source>
</evidence>
<dbReference type="AlphaFoldDB" id="A0A9W6SV87"/>
<dbReference type="Pfam" id="PF25789">
    <property type="entry name" value="TPR_NAA35"/>
    <property type="match status" value="1"/>
</dbReference>
<feature type="compositionally biased region" description="Acidic residues" evidence="4">
    <location>
        <begin position="425"/>
        <end position="434"/>
    </location>
</feature>
<dbReference type="PANTHER" id="PTHR21373:SF0">
    <property type="entry name" value="N-ALPHA-ACETYLTRANSFERASE 35, NATC AUXILIARY SUBUNIT"/>
    <property type="match status" value="1"/>
</dbReference>
<protein>
    <submittedName>
        <fullName evidence="7">Unnamed protein product</fullName>
    </submittedName>
</protein>
<comment type="similarity">
    <text evidence="2">Belongs to the MAK10 family.</text>
</comment>
<dbReference type="PANTHER" id="PTHR21373">
    <property type="entry name" value="GLUCOSE REPRESSIBLE PROTEIN MAK10"/>
    <property type="match status" value="1"/>
</dbReference>
<evidence type="ECO:0000256" key="1">
    <source>
        <dbReference type="ARBA" id="ARBA00004496"/>
    </source>
</evidence>
<evidence type="ECO:0000313" key="7">
    <source>
        <dbReference type="EMBL" id="GME67357.1"/>
    </source>
</evidence>
<evidence type="ECO:0000256" key="4">
    <source>
        <dbReference type="SAM" id="MobiDB-lite"/>
    </source>
</evidence>
<evidence type="ECO:0000256" key="3">
    <source>
        <dbReference type="ARBA" id="ARBA00022490"/>
    </source>
</evidence>
<dbReference type="EMBL" id="BSXN01000157">
    <property type="protein sequence ID" value="GME67357.1"/>
    <property type="molecule type" value="Genomic_DNA"/>
</dbReference>
<evidence type="ECO:0000256" key="2">
    <source>
        <dbReference type="ARBA" id="ARBA00006289"/>
    </source>
</evidence>
<keyword evidence="8" id="KW-1185">Reference proteome</keyword>
<proteinExistence type="inferred from homology"/>
<comment type="caution">
    <text evidence="7">The sequence shown here is derived from an EMBL/GenBank/DDBJ whole genome shotgun (WGS) entry which is preliminary data.</text>
</comment>
<accession>A0A9W6SV87</accession>
<dbReference type="InterPro" id="IPR057982">
    <property type="entry name" value="TPR_NAA35"/>
</dbReference>
<reference evidence="7" key="1">
    <citation type="submission" date="2023-04" db="EMBL/GenBank/DDBJ databases">
        <title>Candida boidinii NBRC 10035.</title>
        <authorList>
            <person name="Ichikawa N."/>
            <person name="Sato H."/>
            <person name="Tonouchi N."/>
        </authorList>
    </citation>
    <scope>NUCLEOTIDE SEQUENCE</scope>
    <source>
        <strain evidence="7">NBRC 10035</strain>
    </source>
</reference>
<dbReference type="GO" id="GO:0031417">
    <property type="term" value="C:NatC complex"/>
    <property type="evidence" value="ECO:0007669"/>
    <property type="project" value="InterPro"/>
</dbReference>
<evidence type="ECO:0000259" key="5">
    <source>
        <dbReference type="Pfam" id="PF04112"/>
    </source>
</evidence>
<organism evidence="7 8">
    <name type="scientific">Candida boidinii</name>
    <name type="common">Yeast</name>
    <dbReference type="NCBI Taxonomy" id="5477"/>
    <lineage>
        <taxon>Eukaryota</taxon>
        <taxon>Fungi</taxon>
        <taxon>Dikarya</taxon>
        <taxon>Ascomycota</taxon>
        <taxon>Saccharomycotina</taxon>
        <taxon>Pichiomycetes</taxon>
        <taxon>Pichiales</taxon>
        <taxon>Pichiaceae</taxon>
        <taxon>Ogataea</taxon>
        <taxon>Ogataea/Candida clade</taxon>
    </lineage>
</organism>
<gene>
    <name evidence="7" type="ORF">Cboi02_000078200</name>
</gene>
<dbReference type="Proteomes" id="UP001165120">
    <property type="component" value="Unassembled WGS sequence"/>
</dbReference>
<dbReference type="InterPro" id="IPR057983">
    <property type="entry name" value="NAA35-like_N"/>
</dbReference>